<dbReference type="InterPro" id="IPR007037">
    <property type="entry name" value="SIP_rossman_dom"/>
</dbReference>
<evidence type="ECO:0000256" key="1">
    <source>
        <dbReference type="ARBA" id="ARBA00035644"/>
    </source>
</evidence>
<evidence type="ECO:0000313" key="3">
    <source>
        <dbReference type="EMBL" id="GGE15705.1"/>
    </source>
</evidence>
<dbReference type="Proteomes" id="UP000612855">
    <property type="component" value="Unassembled WGS sequence"/>
</dbReference>
<dbReference type="PROSITE" id="PS51384">
    <property type="entry name" value="FAD_FR"/>
    <property type="match status" value="1"/>
</dbReference>
<evidence type="ECO:0000259" key="2">
    <source>
        <dbReference type="PROSITE" id="PS51384"/>
    </source>
</evidence>
<dbReference type="CDD" id="cd06193">
    <property type="entry name" value="siderophore_interacting"/>
    <property type="match status" value="1"/>
</dbReference>
<comment type="similarity">
    <text evidence="1">Belongs to the SIP oxidoreductase family.</text>
</comment>
<dbReference type="AlphaFoldDB" id="A0A916ZVY2"/>
<organism evidence="3 4">
    <name type="scientific">Primorskyibacter flagellatus</name>
    <dbReference type="NCBI Taxonomy" id="1387277"/>
    <lineage>
        <taxon>Bacteria</taxon>
        <taxon>Pseudomonadati</taxon>
        <taxon>Pseudomonadota</taxon>
        <taxon>Alphaproteobacteria</taxon>
        <taxon>Rhodobacterales</taxon>
        <taxon>Roseobacteraceae</taxon>
        <taxon>Primorskyibacter</taxon>
    </lineage>
</organism>
<sequence>MTYIAHASAIFGGPLPDDLIPHIAAHAREAELQVEESATAMTVTVPLARVAMERNAARLNVQVDAIDAVSLQNIRDYLLHILDHVAPGLSGEWQGDFLRNRAPLNFATASVRRVWRVAPRFLRIELDCADTKRLDEGRGMHFSLLLPPEGRAPVWPRLDDNGRTVMPSGADQLHRAVYTFVDLDPGKGRFSFDVFEHEGGRTTTWARSVQGGEVVGITGPGSGDFPPGQDLLIAGDETALPAIRRILERSAADRRGRVVLEVGTEEDICDLHHPAGMEVTWRLRSRNETLWDVLATAPLPGGADSYVWIAAEKELVRKAKARFRDTLGVGPKGGYFAYYWEA</sequence>
<feature type="domain" description="FAD-binding FR-type" evidence="2">
    <location>
        <begin position="104"/>
        <end position="227"/>
    </location>
</feature>
<name>A0A916ZVY2_9RHOB</name>
<protein>
    <submittedName>
        <fullName evidence="3">Siderophore-interacting protein</fullName>
    </submittedName>
</protein>
<dbReference type="PANTHER" id="PTHR30157">
    <property type="entry name" value="FERRIC REDUCTASE, NADPH-DEPENDENT"/>
    <property type="match status" value="1"/>
</dbReference>
<dbReference type="Pfam" id="PF08021">
    <property type="entry name" value="FAD_binding_9"/>
    <property type="match status" value="1"/>
</dbReference>
<reference evidence="4" key="1">
    <citation type="journal article" date="2019" name="Int. J. Syst. Evol. Microbiol.">
        <title>The Global Catalogue of Microorganisms (GCM) 10K type strain sequencing project: providing services to taxonomists for standard genome sequencing and annotation.</title>
        <authorList>
            <consortium name="The Broad Institute Genomics Platform"/>
            <consortium name="The Broad Institute Genome Sequencing Center for Infectious Disease"/>
            <person name="Wu L."/>
            <person name="Ma J."/>
        </authorList>
    </citation>
    <scope>NUCLEOTIDE SEQUENCE [LARGE SCALE GENOMIC DNA]</scope>
    <source>
        <strain evidence="4">CGMCC 1.12664</strain>
    </source>
</reference>
<accession>A0A916ZVY2</accession>
<dbReference type="PANTHER" id="PTHR30157:SF0">
    <property type="entry name" value="NADPH-DEPENDENT FERRIC-CHELATE REDUCTASE"/>
    <property type="match status" value="1"/>
</dbReference>
<dbReference type="GO" id="GO:0016491">
    <property type="term" value="F:oxidoreductase activity"/>
    <property type="evidence" value="ECO:0007669"/>
    <property type="project" value="InterPro"/>
</dbReference>
<dbReference type="EMBL" id="BMFJ01000001">
    <property type="protein sequence ID" value="GGE15705.1"/>
    <property type="molecule type" value="Genomic_DNA"/>
</dbReference>
<dbReference type="Pfam" id="PF04954">
    <property type="entry name" value="SIP"/>
    <property type="match status" value="1"/>
</dbReference>
<dbReference type="InterPro" id="IPR013113">
    <property type="entry name" value="SIP_FAD-bd"/>
</dbReference>
<dbReference type="InterPro" id="IPR039374">
    <property type="entry name" value="SIP_fam"/>
</dbReference>
<dbReference type="RefSeq" id="WP_188475648.1">
    <property type="nucleotide sequence ID" value="NZ_BMFJ01000001.1"/>
</dbReference>
<evidence type="ECO:0000313" key="4">
    <source>
        <dbReference type="Proteomes" id="UP000612855"/>
    </source>
</evidence>
<dbReference type="InterPro" id="IPR039261">
    <property type="entry name" value="FNR_nucleotide-bd"/>
</dbReference>
<gene>
    <name evidence="3" type="ORF">GCM10011360_00630</name>
</gene>
<keyword evidence="4" id="KW-1185">Reference proteome</keyword>
<comment type="caution">
    <text evidence="3">The sequence shown here is derived from an EMBL/GenBank/DDBJ whole genome shotgun (WGS) entry which is preliminary data.</text>
</comment>
<dbReference type="InterPro" id="IPR017927">
    <property type="entry name" value="FAD-bd_FR_type"/>
</dbReference>
<dbReference type="SUPFAM" id="SSF63380">
    <property type="entry name" value="Riboflavin synthase domain-like"/>
    <property type="match status" value="1"/>
</dbReference>
<proteinExistence type="inferred from homology"/>
<dbReference type="InterPro" id="IPR017938">
    <property type="entry name" value="Riboflavin_synthase-like_b-brl"/>
</dbReference>
<dbReference type="Gene3D" id="3.40.50.80">
    <property type="entry name" value="Nucleotide-binding domain of ferredoxin-NADP reductase (FNR) module"/>
    <property type="match status" value="1"/>
</dbReference>
<dbReference type="Gene3D" id="2.40.30.10">
    <property type="entry name" value="Translation factors"/>
    <property type="match status" value="1"/>
</dbReference>